<evidence type="ECO:0000259" key="2">
    <source>
        <dbReference type="PROSITE" id="PS51177"/>
    </source>
</evidence>
<dbReference type="EMBL" id="UINC01089136">
    <property type="protein sequence ID" value="SVC39963.1"/>
    <property type="molecule type" value="Genomic_DNA"/>
</dbReference>
<dbReference type="AlphaFoldDB" id="A0A382LU12"/>
<feature type="non-terminal residue" evidence="3">
    <location>
        <position position="119"/>
    </location>
</feature>
<dbReference type="PANTHER" id="PTHR21098:SF0">
    <property type="entry name" value="RIBOFLAVIN SYNTHASE"/>
    <property type="match status" value="1"/>
</dbReference>
<dbReference type="Gene3D" id="2.40.30.20">
    <property type="match status" value="2"/>
</dbReference>
<dbReference type="InterPro" id="IPR026017">
    <property type="entry name" value="Lumazine-bd_dom"/>
</dbReference>
<gene>
    <name evidence="3" type="ORF">METZ01_LOCUS292817</name>
</gene>
<evidence type="ECO:0000313" key="3">
    <source>
        <dbReference type="EMBL" id="SVC39963.1"/>
    </source>
</evidence>
<dbReference type="InterPro" id="IPR017938">
    <property type="entry name" value="Riboflavin_synthase-like_b-brl"/>
</dbReference>
<proteinExistence type="predicted"/>
<feature type="domain" description="Lumazine-binding" evidence="2">
    <location>
        <begin position="1"/>
        <end position="73"/>
    </location>
</feature>
<sequence length="119" mass="12555">MEISAPLIRDGLSVGASVALDGACHTVTTLTDGGFIVTSIGTTLSRTVASSYREGSEVNLERAVKMGSRLDGHFVQGHVDAVGRVIGMEERGGYRLIDFEIPPEVEDMIVLHGSIAING</sequence>
<dbReference type="SUPFAM" id="SSF63380">
    <property type="entry name" value="Riboflavin synthase domain-like"/>
    <property type="match status" value="2"/>
</dbReference>
<dbReference type="Pfam" id="PF00677">
    <property type="entry name" value="Lum_binding"/>
    <property type="match status" value="1"/>
</dbReference>
<dbReference type="CDD" id="cd00402">
    <property type="entry name" value="Riboflavin_synthase_like"/>
    <property type="match status" value="1"/>
</dbReference>
<accession>A0A382LU12</accession>
<organism evidence="3">
    <name type="scientific">marine metagenome</name>
    <dbReference type="NCBI Taxonomy" id="408172"/>
    <lineage>
        <taxon>unclassified sequences</taxon>
        <taxon>metagenomes</taxon>
        <taxon>ecological metagenomes</taxon>
    </lineage>
</organism>
<name>A0A382LU12_9ZZZZ</name>
<reference evidence="3" key="1">
    <citation type="submission" date="2018-05" db="EMBL/GenBank/DDBJ databases">
        <authorList>
            <person name="Lanie J.A."/>
            <person name="Ng W.-L."/>
            <person name="Kazmierczak K.M."/>
            <person name="Andrzejewski T.M."/>
            <person name="Davidsen T.M."/>
            <person name="Wayne K.J."/>
            <person name="Tettelin H."/>
            <person name="Glass J.I."/>
            <person name="Rusch D."/>
            <person name="Podicherti R."/>
            <person name="Tsui H.-C.T."/>
            <person name="Winkler M.E."/>
        </authorList>
    </citation>
    <scope>NUCLEOTIDE SEQUENCE</scope>
</reference>
<keyword evidence="1" id="KW-0677">Repeat</keyword>
<dbReference type="GO" id="GO:0009231">
    <property type="term" value="P:riboflavin biosynthetic process"/>
    <property type="evidence" value="ECO:0007669"/>
    <property type="project" value="TreeGrafter"/>
</dbReference>
<dbReference type="GO" id="GO:0004746">
    <property type="term" value="F:riboflavin synthase activity"/>
    <property type="evidence" value="ECO:0007669"/>
    <property type="project" value="TreeGrafter"/>
</dbReference>
<dbReference type="PROSITE" id="PS51177">
    <property type="entry name" value="LUMAZINE_BIND"/>
    <property type="match status" value="2"/>
</dbReference>
<protein>
    <recommendedName>
        <fullName evidence="2">Lumazine-binding domain-containing protein</fullName>
    </recommendedName>
</protein>
<dbReference type="InterPro" id="IPR001783">
    <property type="entry name" value="Lumazine-bd"/>
</dbReference>
<evidence type="ECO:0000256" key="1">
    <source>
        <dbReference type="ARBA" id="ARBA00022737"/>
    </source>
</evidence>
<dbReference type="PANTHER" id="PTHR21098">
    <property type="entry name" value="RIBOFLAVIN SYNTHASE ALPHA CHAIN"/>
    <property type="match status" value="1"/>
</dbReference>
<feature type="domain" description="Lumazine-binding" evidence="2">
    <location>
        <begin position="74"/>
        <end position="119"/>
    </location>
</feature>
<dbReference type="InterPro" id="IPR023366">
    <property type="entry name" value="ATP_synth_asu-like_sf"/>
</dbReference>